<sequence>MSMKKYLAIVIIIALPAIFGCNQKNNETKIINPDTTDITDTVKKSIAAIENGKASDRKFIRTAEIKFKVQDVPQATANIDSLIKKNQGFIIYTNLSSDINNTTLTTISKDSSLETIYFTVSNNITVRIPNSKFDSTLKEIASLIDFLDYKIIKADDISFQVLSNNLTLKRASSGGKKQIAASEGSSAYKQEEADNAKVSNLYLNDQLKYSTINLIFSQRQSIKRNIIPNNKGIAEYTPGIGSKMVDSIKSGWGLVEALILFIIQLWAIILLAVAVYFFVRKFKAKHKK</sequence>
<keyword evidence="1" id="KW-0812">Transmembrane</keyword>
<accession>A0A1J5SEX4</accession>
<comment type="caution">
    <text evidence="3">The sequence shown here is derived from an EMBL/GenBank/DDBJ whole genome shotgun (WGS) entry which is preliminary data.</text>
</comment>
<dbReference type="InterPro" id="IPR025645">
    <property type="entry name" value="DUF4349"/>
</dbReference>
<dbReference type="PROSITE" id="PS51257">
    <property type="entry name" value="PROKAR_LIPOPROTEIN"/>
    <property type="match status" value="1"/>
</dbReference>
<evidence type="ECO:0000259" key="2">
    <source>
        <dbReference type="Pfam" id="PF14257"/>
    </source>
</evidence>
<feature type="domain" description="DUF4349" evidence="2">
    <location>
        <begin position="57"/>
        <end position="161"/>
    </location>
</feature>
<evidence type="ECO:0000313" key="3">
    <source>
        <dbReference type="EMBL" id="OIR06951.1"/>
    </source>
</evidence>
<evidence type="ECO:0000256" key="1">
    <source>
        <dbReference type="SAM" id="Phobius"/>
    </source>
</evidence>
<dbReference type="Pfam" id="PF14257">
    <property type="entry name" value="DUF4349"/>
    <property type="match status" value="1"/>
</dbReference>
<proteinExistence type="predicted"/>
<protein>
    <recommendedName>
        <fullName evidence="2">DUF4349 domain-containing protein</fullName>
    </recommendedName>
</protein>
<name>A0A1J5SEX4_9ZZZZ</name>
<dbReference type="EMBL" id="MLJW01000040">
    <property type="protein sequence ID" value="OIR06951.1"/>
    <property type="molecule type" value="Genomic_DNA"/>
</dbReference>
<reference evidence="3" key="1">
    <citation type="submission" date="2016-10" db="EMBL/GenBank/DDBJ databases">
        <title>Sequence of Gallionella enrichment culture.</title>
        <authorList>
            <person name="Poehlein A."/>
            <person name="Muehling M."/>
            <person name="Daniel R."/>
        </authorList>
    </citation>
    <scope>NUCLEOTIDE SEQUENCE</scope>
</reference>
<organism evidence="3">
    <name type="scientific">mine drainage metagenome</name>
    <dbReference type="NCBI Taxonomy" id="410659"/>
    <lineage>
        <taxon>unclassified sequences</taxon>
        <taxon>metagenomes</taxon>
        <taxon>ecological metagenomes</taxon>
    </lineage>
</organism>
<feature type="transmembrane region" description="Helical" evidence="1">
    <location>
        <begin position="252"/>
        <end position="279"/>
    </location>
</feature>
<gene>
    <name evidence="3" type="ORF">GALL_108570</name>
</gene>
<dbReference type="AlphaFoldDB" id="A0A1J5SEX4"/>
<keyword evidence="1" id="KW-0472">Membrane</keyword>
<keyword evidence="1" id="KW-1133">Transmembrane helix</keyword>